<dbReference type="AlphaFoldDB" id="A0A9W8YH56"/>
<accession>A0A9W8YH56</accession>
<feature type="transmembrane region" description="Helical" evidence="2">
    <location>
        <begin position="181"/>
        <end position="201"/>
    </location>
</feature>
<dbReference type="OrthoDB" id="2830640at2759"/>
<organism evidence="3 4">
    <name type="scientific">Neocucurbitaria cava</name>
    <dbReference type="NCBI Taxonomy" id="798079"/>
    <lineage>
        <taxon>Eukaryota</taxon>
        <taxon>Fungi</taxon>
        <taxon>Dikarya</taxon>
        <taxon>Ascomycota</taxon>
        <taxon>Pezizomycotina</taxon>
        <taxon>Dothideomycetes</taxon>
        <taxon>Pleosporomycetidae</taxon>
        <taxon>Pleosporales</taxon>
        <taxon>Pleosporineae</taxon>
        <taxon>Cucurbitariaceae</taxon>
        <taxon>Neocucurbitaria</taxon>
    </lineage>
</organism>
<feature type="coiled-coil region" evidence="1">
    <location>
        <begin position="94"/>
        <end position="121"/>
    </location>
</feature>
<keyword evidence="4" id="KW-1185">Reference proteome</keyword>
<keyword evidence="1" id="KW-0175">Coiled coil</keyword>
<keyword evidence="2" id="KW-0472">Membrane</keyword>
<comment type="caution">
    <text evidence="3">The sequence shown here is derived from an EMBL/GenBank/DDBJ whole genome shotgun (WGS) entry which is preliminary data.</text>
</comment>
<sequence length="203" mass="23197">MEQAQMKPLISRLQQSQNHAFQPELAPICILDLAVIRLRTFCYDTYSDFLPIREAMHTNLYYSPAQDFQLPELTDMPRKLTALINAAAGSTGAIQGTLEILQSLDRRLQETQQQQQSQSDELVVVVEMRDYLAFLQQTLEGTRRKNEYLKESVQGIVQMVYAVLQQKDNELNLRYGADMRMVAVVTLLFLPGTFVATLFSASW</sequence>
<evidence type="ECO:0000313" key="3">
    <source>
        <dbReference type="EMBL" id="KAJ4378010.1"/>
    </source>
</evidence>
<keyword evidence="2" id="KW-0812">Transmembrane</keyword>
<evidence type="ECO:0000256" key="2">
    <source>
        <dbReference type="SAM" id="Phobius"/>
    </source>
</evidence>
<dbReference type="Proteomes" id="UP001140560">
    <property type="component" value="Unassembled WGS sequence"/>
</dbReference>
<name>A0A9W8YH56_9PLEO</name>
<evidence type="ECO:0000256" key="1">
    <source>
        <dbReference type="SAM" id="Coils"/>
    </source>
</evidence>
<protein>
    <submittedName>
        <fullName evidence="3">Uncharacterized protein</fullName>
    </submittedName>
</protein>
<evidence type="ECO:0000313" key="4">
    <source>
        <dbReference type="Proteomes" id="UP001140560"/>
    </source>
</evidence>
<keyword evidence="2" id="KW-1133">Transmembrane helix</keyword>
<dbReference type="EMBL" id="JAPEUY010000001">
    <property type="protein sequence ID" value="KAJ4378010.1"/>
    <property type="molecule type" value="Genomic_DNA"/>
</dbReference>
<proteinExistence type="predicted"/>
<reference evidence="3" key="1">
    <citation type="submission" date="2022-10" db="EMBL/GenBank/DDBJ databases">
        <title>Tapping the CABI collections for fungal endophytes: first genome assemblies for Collariella, Neodidymelliopsis, Ascochyta clinopodiicola, Didymella pomorum, Didymosphaeria variabile, Neocosmospora piperis and Neocucurbitaria cava.</title>
        <authorList>
            <person name="Hill R."/>
        </authorList>
    </citation>
    <scope>NUCLEOTIDE SEQUENCE</scope>
    <source>
        <strain evidence="3">IMI 356814</strain>
    </source>
</reference>
<gene>
    <name evidence="3" type="ORF">N0V83_000840</name>
</gene>